<evidence type="ECO:0000256" key="6">
    <source>
        <dbReference type="SAM" id="Phobius"/>
    </source>
</evidence>
<feature type="transmembrane region" description="Helical" evidence="6">
    <location>
        <begin position="150"/>
        <end position="169"/>
    </location>
</feature>
<comment type="subcellular location">
    <subcellularLocation>
        <location evidence="1">Cell membrane</location>
        <topology evidence="1">Multi-pass membrane protein</topology>
    </subcellularLocation>
</comment>
<dbReference type="EMBL" id="QRZM01000031">
    <property type="protein sequence ID" value="RGV68293.1"/>
    <property type="molecule type" value="Genomic_DNA"/>
</dbReference>
<dbReference type="PANTHER" id="PTHR47089">
    <property type="entry name" value="ABC TRANSPORTER, PERMEASE PROTEIN"/>
    <property type="match status" value="1"/>
</dbReference>
<evidence type="ECO:0000313" key="8">
    <source>
        <dbReference type="Proteomes" id="UP000284543"/>
    </source>
</evidence>
<feature type="transmembrane region" description="Helical" evidence="6">
    <location>
        <begin position="237"/>
        <end position="258"/>
    </location>
</feature>
<evidence type="ECO:0000256" key="2">
    <source>
        <dbReference type="ARBA" id="ARBA00022475"/>
    </source>
</evidence>
<dbReference type="Pfam" id="PF02653">
    <property type="entry name" value="BPD_transp_2"/>
    <property type="match status" value="1"/>
</dbReference>
<accession>A0A412YSH0</accession>
<feature type="transmembrane region" description="Helical" evidence="6">
    <location>
        <begin position="117"/>
        <end position="138"/>
    </location>
</feature>
<dbReference type="RefSeq" id="WP_118019796.1">
    <property type="nucleotide sequence ID" value="NZ_CAUHGS010000010.1"/>
</dbReference>
<gene>
    <name evidence="7" type="ORF">DWW02_29335</name>
</gene>
<comment type="caution">
    <text evidence="7">The sequence shown here is derived from an EMBL/GenBank/DDBJ whole genome shotgun (WGS) entry which is preliminary data.</text>
</comment>
<keyword evidence="2" id="KW-1003">Cell membrane</keyword>
<dbReference type="GO" id="GO:0005886">
    <property type="term" value="C:plasma membrane"/>
    <property type="evidence" value="ECO:0007669"/>
    <property type="project" value="UniProtKB-SubCell"/>
</dbReference>
<dbReference type="Proteomes" id="UP000284543">
    <property type="component" value="Unassembled WGS sequence"/>
</dbReference>
<dbReference type="CDD" id="cd06580">
    <property type="entry name" value="TM_PBP1_transp_TpRbsC_like"/>
    <property type="match status" value="1"/>
</dbReference>
<feature type="transmembrane region" description="Helical" evidence="6">
    <location>
        <begin position="197"/>
        <end position="216"/>
    </location>
</feature>
<keyword evidence="5 6" id="KW-0472">Membrane</keyword>
<reference evidence="7 8" key="1">
    <citation type="submission" date="2018-08" db="EMBL/GenBank/DDBJ databases">
        <title>A genome reference for cultivated species of the human gut microbiota.</title>
        <authorList>
            <person name="Zou Y."/>
            <person name="Xue W."/>
            <person name="Luo G."/>
        </authorList>
    </citation>
    <scope>NUCLEOTIDE SEQUENCE [LARGE SCALE GENOMIC DNA]</scope>
    <source>
        <strain evidence="7 8">AF14-18</strain>
    </source>
</reference>
<feature type="transmembrane region" description="Helical" evidence="6">
    <location>
        <begin position="94"/>
        <end position="111"/>
    </location>
</feature>
<keyword evidence="4 6" id="KW-1133">Transmembrane helix</keyword>
<dbReference type="InterPro" id="IPR001851">
    <property type="entry name" value="ABC_transp_permease"/>
</dbReference>
<feature type="transmembrane region" description="Helical" evidence="6">
    <location>
        <begin position="21"/>
        <end position="41"/>
    </location>
</feature>
<dbReference type="AlphaFoldDB" id="A0A412YSH0"/>
<organism evidence="7 8">
    <name type="scientific">Enterocloster bolteae</name>
    <dbReference type="NCBI Taxonomy" id="208479"/>
    <lineage>
        <taxon>Bacteria</taxon>
        <taxon>Bacillati</taxon>
        <taxon>Bacillota</taxon>
        <taxon>Clostridia</taxon>
        <taxon>Lachnospirales</taxon>
        <taxon>Lachnospiraceae</taxon>
        <taxon>Enterocloster</taxon>
    </lineage>
</organism>
<evidence type="ECO:0000313" key="7">
    <source>
        <dbReference type="EMBL" id="RGV68293.1"/>
    </source>
</evidence>
<feature type="transmembrane region" description="Helical" evidence="6">
    <location>
        <begin position="61"/>
        <end position="82"/>
    </location>
</feature>
<evidence type="ECO:0000256" key="1">
    <source>
        <dbReference type="ARBA" id="ARBA00004651"/>
    </source>
</evidence>
<evidence type="ECO:0000256" key="3">
    <source>
        <dbReference type="ARBA" id="ARBA00022692"/>
    </source>
</evidence>
<proteinExistence type="predicted"/>
<evidence type="ECO:0000256" key="4">
    <source>
        <dbReference type="ARBA" id="ARBA00022989"/>
    </source>
</evidence>
<dbReference type="PANTHER" id="PTHR47089:SF1">
    <property type="entry name" value="GUANOSINE ABC TRANSPORTER PERMEASE PROTEIN NUPP"/>
    <property type="match status" value="1"/>
</dbReference>
<name>A0A412YSH0_9FIRM</name>
<protein>
    <submittedName>
        <fullName evidence="7">ABC transporter permease</fullName>
    </submittedName>
</protein>
<sequence length="364" mass="39973">MSKKNINPVREVEREFGVIRPLIAVMFSMILCFIIIFIASAEPFEALKLLITGPLSTVRRFGNVIETWIPFMFTGCAICILYSANVINMAAEGAFFLGGVAASFVAIRFALPPGIHPLAAILAGGVAGSIVCLIPGYLEMKFDAKAVVSSLMLNYVCLYVGLYVIKFVLRDPQAGFIASEKFMPTAVLSKLIKGSNVHAGIFIAVLVVVFSYLYLYKSRWGYSVRIIGKNPFFAKYSGIRVASVVVSSQILGGFIAGAGGGVQLIGMYDRFQYQQLPQFGFDGILIAILAKQNPKYVPLTGFFLAYIRTGAEIMSRKTDVPYEIVQVVQALIIMMMAAQLFLQKWKHKKIVAATRKVLEIQGEV</sequence>
<keyword evidence="3 6" id="KW-0812">Transmembrane</keyword>
<feature type="transmembrane region" description="Helical" evidence="6">
    <location>
        <begin position="324"/>
        <end position="342"/>
    </location>
</feature>
<dbReference type="GO" id="GO:0022857">
    <property type="term" value="F:transmembrane transporter activity"/>
    <property type="evidence" value="ECO:0007669"/>
    <property type="project" value="InterPro"/>
</dbReference>
<evidence type="ECO:0000256" key="5">
    <source>
        <dbReference type="ARBA" id="ARBA00023136"/>
    </source>
</evidence>